<keyword evidence="2" id="KW-1185">Reference proteome</keyword>
<protein>
    <submittedName>
        <fullName evidence="1">Transcription elongation GreA/GreB family factor</fullName>
    </submittedName>
</protein>
<sequence length="190" mass="21595">MIFHLLFLILLQVINFRFPSKQSLKIVHYLPINFALYTLDCREIKTYLKTYCQEHIDQRMLRIQKTIADIQESLSSETKSSAGDKHETGRAMLQLEREKAGTQLAEIEKLQEALHKVDTSKTYQTVGLGSIVNCSTATYFISISVGKIDCNSQIYYAIAPNTPMGKLLLGKKVKDSIVFNGNEIVIEEIF</sequence>
<dbReference type="EMBL" id="SGXE01000001">
    <property type="protein sequence ID" value="RZS99500.1"/>
    <property type="molecule type" value="Genomic_DNA"/>
</dbReference>
<name>A0A4Q7PI61_9FLAO</name>
<evidence type="ECO:0000313" key="2">
    <source>
        <dbReference type="Proteomes" id="UP000292262"/>
    </source>
</evidence>
<reference evidence="1 2" key="1">
    <citation type="submission" date="2019-02" db="EMBL/GenBank/DDBJ databases">
        <title>Genomic Encyclopedia of Type Strains, Phase IV (KMG-IV): sequencing the most valuable type-strain genomes for metagenomic binning, comparative biology and taxonomic classification.</title>
        <authorList>
            <person name="Goeker M."/>
        </authorList>
    </citation>
    <scope>NUCLEOTIDE SEQUENCE [LARGE SCALE GENOMIC DNA]</scope>
    <source>
        <strain evidence="1 2">DSM 17196</strain>
    </source>
</reference>
<accession>A0A4Q7PI61</accession>
<comment type="caution">
    <text evidence="1">The sequence shown here is derived from an EMBL/GenBank/DDBJ whole genome shotgun (WGS) entry which is preliminary data.</text>
</comment>
<dbReference type="AlphaFoldDB" id="A0A4Q7PI61"/>
<proteinExistence type="predicted"/>
<gene>
    <name evidence="1" type="ORF">EV197_0720</name>
</gene>
<organism evidence="1 2">
    <name type="scientific">Aquimarina brevivitae</name>
    <dbReference type="NCBI Taxonomy" id="323412"/>
    <lineage>
        <taxon>Bacteria</taxon>
        <taxon>Pseudomonadati</taxon>
        <taxon>Bacteroidota</taxon>
        <taxon>Flavobacteriia</taxon>
        <taxon>Flavobacteriales</taxon>
        <taxon>Flavobacteriaceae</taxon>
        <taxon>Aquimarina</taxon>
    </lineage>
</organism>
<dbReference type="Proteomes" id="UP000292262">
    <property type="component" value="Unassembled WGS sequence"/>
</dbReference>
<evidence type="ECO:0000313" key="1">
    <source>
        <dbReference type="EMBL" id="RZS99500.1"/>
    </source>
</evidence>